<feature type="transmembrane region" description="Helical" evidence="2">
    <location>
        <begin position="32"/>
        <end position="52"/>
    </location>
</feature>
<dbReference type="Proteomes" id="UP001596183">
    <property type="component" value="Unassembled WGS sequence"/>
</dbReference>
<feature type="region of interest" description="Disordered" evidence="1">
    <location>
        <begin position="1"/>
        <end position="29"/>
    </location>
</feature>
<sequence>MDRLVDALEEAPPTAAAVRRSRSAPDSSTGELARLVVGGAVLAVVAVHLLVLRRPPWAGG</sequence>
<keyword evidence="2" id="KW-0472">Membrane</keyword>
<dbReference type="EMBL" id="JBHSPC010000052">
    <property type="protein sequence ID" value="MFC5672207.1"/>
    <property type="molecule type" value="Genomic_DNA"/>
</dbReference>
<evidence type="ECO:0000313" key="3">
    <source>
        <dbReference type="EMBL" id="MFC5672207.1"/>
    </source>
</evidence>
<name>A0ABW0XNS4_9ACTN</name>
<evidence type="ECO:0000256" key="1">
    <source>
        <dbReference type="SAM" id="MobiDB-lite"/>
    </source>
</evidence>
<keyword evidence="2" id="KW-1133">Transmembrane helix</keyword>
<protein>
    <submittedName>
        <fullName evidence="3">Uncharacterized protein</fullName>
    </submittedName>
</protein>
<gene>
    <name evidence="3" type="ORF">ACFP2V_19425</name>
</gene>
<proteinExistence type="predicted"/>
<comment type="caution">
    <text evidence="3">The sequence shown here is derived from an EMBL/GenBank/DDBJ whole genome shotgun (WGS) entry which is preliminary data.</text>
</comment>
<keyword evidence="2" id="KW-0812">Transmembrane</keyword>
<reference evidence="4" key="1">
    <citation type="journal article" date="2019" name="Int. J. Syst. Evol. Microbiol.">
        <title>The Global Catalogue of Microorganisms (GCM) 10K type strain sequencing project: providing services to taxonomists for standard genome sequencing and annotation.</title>
        <authorList>
            <consortium name="The Broad Institute Genomics Platform"/>
            <consortium name="The Broad Institute Genome Sequencing Center for Infectious Disease"/>
            <person name="Wu L."/>
            <person name="Ma J."/>
        </authorList>
    </citation>
    <scope>NUCLEOTIDE SEQUENCE [LARGE SCALE GENOMIC DNA]</scope>
    <source>
        <strain evidence="4">JCM 13852</strain>
    </source>
</reference>
<accession>A0ABW0XNS4</accession>
<evidence type="ECO:0000313" key="4">
    <source>
        <dbReference type="Proteomes" id="UP001596183"/>
    </source>
</evidence>
<evidence type="ECO:0000256" key="2">
    <source>
        <dbReference type="SAM" id="Phobius"/>
    </source>
</evidence>
<dbReference type="RefSeq" id="WP_381213674.1">
    <property type="nucleotide sequence ID" value="NZ_JBHSPC010000052.1"/>
</dbReference>
<organism evidence="3 4">
    <name type="scientific">Streptomyces incanus</name>
    <dbReference type="NCBI Taxonomy" id="887453"/>
    <lineage>
        <taxon>Bacteria</taxon>
        <taxon>Bacillati</taxon>
        <taxon>Actinomycetota</taxon>
        <taxon>Actinomycetes</taxon>
        <taxon>Kitasatosporales</taxon>
        <taxon>Streptomycetaceae</taxon>
        <taxon>Streptomyces</taxon>
    </lineage>
</organism>
<keyword evidence="4" id="KW-1185">Reference proteome</keyword>